<organism evidence="2 3">
    <name type="scientific">Paenibacillus antri</name>
    <dbReference type="NCBI Taxonomy" id="2582848"/>
    <lineage>
        <taxon>Bacteria</taxon>
        <taxon>Bacillati</taxon>
        <taxon>Bacillota</taxon>
        <taxon>Bacilli</taxon>
        <taxon>Bacillales</taxon>
        <taxon>Paenibacillaceae</taxon>
        <taxon>Paenibacillus</taxon>
    </lineage>
</organism>
<name>A0A5R9GJ22_9BACL</name>
<reference evidence="2 3" key="1">
    <citation type="submission" date="2019-05" db="EMBL/GenBank/DDBJ databases">
        <authorList>
            <person name="Narsing Rao M.P."/>
            <person name="Li W.J."/>
        </authorList>
    </citation>
    <scope>NUCLEOTIDE SEQUENCE [LARGE SCALE GENOMIC DNA]</scope>
    <source>
        <strain evidence="2 3">SYSU_K30003</strain>
    </source>
</reference>
<feature type="transmembrane region" description="Helical" evidence="1">
    <location>
        <begin position="114"/>
        <end position="135"/>
    </location>
</feature>
<keyword evidence="1" id="KW-0472">Membrane</keyword>
<dbReference type="Proteomes" id="UP000309676">
    <property type="component" value="Unassembled WGS sequence"/>
</dbReference>
<gene>
    <name evidence="2" type="ORF">FE782_05670</name>
</gene>
<accession>A0A5R9GJ22</accession>
<evidence type="ECO:0000256" key="1">
    <source>
        <dbReference type="SAM" id="Phobius"/>
    </source>
</evidence>
<keyword evidence="1" id="KW-0812">Transmembrane</keyword>
<feature type="transmembrane region" description="Helical" evidence="1">
    <location>
        <begin position="178"/>
        <end position="197"/>
    </location>
</feature>
<comment type="caution">
    <text evidence="2">The sequence shown here is derived from an EMBL/GenBank/DDBJ whole genome shotgun (WGS) entry which is preliminary data.</text>
</comment>
<dbReference type="OrthoDB" id="2591789at2"/>
<evidence type="ECO:0000313" key="2">
    <source>
        <dbReference type="EMBL" id="TLS52863.1"/>
    </source>
</evidence>
<sequence length="209" mass="24308">MHGRAAITQLLNTYQEGTKLMSDKQDQLFRELTNRASALTNDWFAYWKAYSGYDTWQFWLIVAIFVLPLIALARFVDRKQAFRIGFFGLSAHMIAVYCDLFATSHRLWEYPYKITVLFPAGIGIDASLIPVAYMLTYQWTLNRKKNYYLYIGLLSAAFSFLFKPLLSALDLFVFLESNYFQLFLFYLVGGFVCKWLADLFQYAQKSSGP</sequence>
<feature type="transmembrane region" description="Helical" evidence="1">
    <location>
        <begin position="147"/>
        <end position="166"/>
    </location>
</feature>
<proteinExistence type="predicted"/>
<dbReference type="EMBL" id="VCIW01000003">
    <property type="protein sequence ID" value="TLS52863.1"/>
    <property type="molecule type" value="Genomic_DNA"/>
</dbReference>
<protein>
    <submittedName>
        <fullName evidence="2">Uncharacterized protein</fullName>
    </submittedName>
</protein>
<keyword evidence="1" id="KW-1133">Transmembrane helix</keyword>
<dbReference type="NCBIfam" id="NF041644">
    <property type="entry name" value="CBO0543_fam"/>
    <property type="match status" value="1"/>
</dbReference>
<keyword evidence="3" id="KW-1185">Reference proteome</keyword>
<dbReference type="AlphaFoldDB" id="A0A5R9GJ22"/>
<feature type="transmembrane region" description="Helical" evidence="1">
    <location>
        <begin position="82"/>
        <end position="102"/>
    </location>
</feature>
<evidence type="ECO:0000313" key="3">
    <source>
        <dbReference type="Proteomes" id="UP000309676"/>
    </source>
</evidence>
<dbReference type="InterPro" id="IPR048147">
    <property type="entry name" value="CBO0543-like"/>
</dbReference>
<feature type="transmembrane region" description="Helical" evidence="1">
    <location>
        <begin position="56"/>
        <end position="75"/>
    </location>
</feature>